<dbReference type="AlphaFoldDB" id="A0A1H2A7K5"/>
<proteinExistence type="predicted"/>
<dbReference type="InterPro" id="IPR013022">
    <property type="entry name" value="Xyl_isomerase-like_TIM-brl"/>
</dbReference>
<dbReference type="RefSeq" id="WP_091416000.1">
    <property type="nucleotide sequence ID" value="NZ_LT629749.1"/>
</dbReference>
<sequence length="303" mass="33272">MSSPVSFDRQHIRLGVTPTLWWNDDFPSIDIGVSFEQCVSEMALAGFEGCSVGHKYPTDPAVLRAALTLRGLSVSEPWTSTYFTSADMRATTVQRFRETLEFIKVMGGTDMVVAELGGAVHPLPVAVFANRPLWDDQQWEALCAGLDELGGIANAEGIRMSYHHHMGTGVMTRDETDRLMAGTNPELVHLCLDTGHAVFAGDDPLSLARTYADRVGHVHLKDVRPDVITTVREQGLSFQEAVEAGVFTVPGDGVIDFVPILQTLADSDYRGWLVVEAEQDPAKALPLEYALKARAYLREVLGW</sequence>
<dbReference type="PANTHER" id="PTHR12110">
    <property type="entry name" value="HYDROXYPYRUVATE ISOMERASE"/>
    <property type="match status" value="1"/>
</dbReference>
<dbReference type="InterPro" id="IPR036237">
    <property type="entry name" value="Xyl_isomerase-like_sf"/>
</dbReference>
<dbReference type="Pfam" id="PF01261">
    <property type="entry name" value="AP_endonuc_2"/>
    <property type="match status" value="1"/>
</dbReference>
<reference evidence="2 3" key="1">
    <citation type="submission" date="2016-10" db="EMBL/GenBank/DDBJ databases">
        <authorList>
            <person name="de Groot N.N."/>
        </authorList>
    </citation>
    <scope>NUCLEOTIDE SEQUENCE [LARGE SCALE GENOMIC DNA]</scope>
    <source>
        <strain evidence="2 3">DSM 21741</strain>
    </source>
</reference>
<dbReference type="STRING" id="546871.SAMN04488543_4278"/>
<dbReference type="SUPFAM" id="SSF51658">
    <property type="entry name" value="Xylose isomerase-like"/>
    <property type="match status" value="1"/>
</dbReference>
<feature type="domain" description="Xylose isomerase-like TIM barrel" evidence="1">
    <location>
        <begin position="44"/>
        <end position="298"/>
    </location>
</feature>
<gene>
    <name evidence="2" type="ORF">SAMN04488543_4278</name>
</gene>
<accession>A0A1H2A7K5</accession>
<evidence type="ECO:0000313" key="2">
    <source>
        <dbReference type="EMBL" id="SDT41950.1"/>
    </source>
</evidence>
<keyword evidence="3" id="KW-1185">Reference proteome</keyword>
<evidence type="ECO:0000313" key="3">
    <source>
        <dbReference type="Proteomes" id="UP000199092"/>
    </source>
</evidence>
<evidence type="ECO:0000259" key="1">
    <source>
        <dbReference type="Pfam" id="PF01261"/>
    </source>
</evidence>
<dbReference type="Gene3D" id="3.20.20.150">
    <property type="entry name" value="Divalent-metal-dependent TIM barrel enzymes"/>
    <property type="match status" value="1"/>
</dbReference>
<organism evidence="2 3">
    <name type="scientific">Friedmanniella luteola</name>
    <dbReference type="NCBI Taxonomy" id="546871"/>
    <lineage>
        <taxon>Bacteria</taxon>
        <taxon>Bacillati</taxon>
        <taxon>Actinomycetota</taxon>
        <taxon>Actinomycetes</taxon>
        <taxon>Propionibacteriales</taxon>
        <taxon>Nocardioidaceae</taxon>
        <taxon>Friedmanniella</taxon>
    </lineage>
</organism>
<dbReference type="NCBIfam" id="TIGR04379">
    <property type="entry name" value="myo_inos_iolE"/>
    <property type="match status" value="1"/>
</dbReference>
<dbReference type="OrthoDB" id="104997at2"/>
<dbReference type="InterPro" id="IPR030823">
    <property type="entry name" value="IolE/MocC"/>
</dbReference>
<dbReference type="InterPro" id="IPR050312">
    <property type="entry name" value="IolE/XylAMocC-like"/>
</dbReference>
<dbReference type="Proteomes" id="UP000199092">
    <property type="component" value="Chromosome I"/>
</dbReference>
<name>A0A1H2A7K5_9ACTN</name>
<protein>
    <submittedName>
        <fullName evidence="2">2-keto-myo-inositol dehydratase</fullName>
    </submittedName>
</protein>
<dbReference type="EMBL" id="LT629749">
    <property type="protein sequence ID" value="SDT41950.1"/>
    <property type="molecule type" value="Genomic_DNA"/>
</dbReference>
<dbReference type="PANTHER" id="PTHR12110:SF41">
    <property type="entry name" value="INOSOSE DEHYDRATASE"/>
    <property type="match status" value="1"/>
</dbReference>